<evidence type="ECO:0000313" key="3">
    <source>
        <dbReference type="EMBL" id="CAD6261918.1"/>
    </source>
</evidence>
<dbReference type="EMBL" id="CAJGYO010000012">
    <property type="protein sequence ID" value="CAD6261918.1"/>
    <property type="molecule type" value="Genomic_DNA"/>
</dbReference>
<proteinExistence type="predicted"/>
<protein>
    <submittedName>
        <fullName evidence="3">Uncharacterized protein</fullName>
    </submittedName>
</protein>
<comment type="caution">
    <text evidence="3">The sequence shown here is derived from an EMBL/GenBank/DDBJ whole genome shotgun (WGS) entry which is preliminary data.</text>
</comment>
<reference evidence="3" key="1">
    <citation type="submission" date="2020-10" db="EMBL/GenBank/DDBJ databases">
        <authorList>
            <person name="Han B."/>
            <person name="Lu T."/>
            <person name="Zhao Q."/>
            <person name="Huang X."/>
            <person name="Zhao Y."/>
        </authorList>
    </citation>
    <scope>NUCLEOTIDE SEQUENCE</scope>
</reference>
<dbReference type="OrthoDB" id="691572at2759"/>
<evidence type="ECO:0000313" key="4">
    <source>
        <dbReference type="Proteomes" id="UP000604825"/>
    </source>
</evidence>
<evidence type="ECO:0000256" key="1">
    <source>
        <dbReference type="SAM" id="MobiDB-lite"/>
    </source>
</evidence>
<feature type="chain" id="PRO_5033008309" evidence="2">
    <location>
        <begin position="21"/>
        <end position="128"/>
    </location>
</feature>
<sequence>MKPSCVVLASSLLLATLAAAGASSSSPPSSLGKHPEQVLLGRKGRELGQSSGNHYQHQSKHMQMLQPEEVAMEVKKLEEDAEAKARWTADKGEDAEAGLIYSADYSGVAMHAGSPPTAKPKHRHPTKP</sequence>
<feature type="signal peptide" evidence="2">
    <location>
        <begin position="1"/>
        <end position="20"/>
    </location>
</feature>
<accession>A0A811QVD7</accession>
<dbReference type="AlphaFoldDB" id="A0A811QVD7"/>
<keyword evidence="4" id="KW-1185">Reference proteome</keyword>
<name>A0A811QVD7_9POAL</name>
<evidence type="ECO:0000256" key="2">
    <source>
        <dbReference type="SAM" id="SignalP"/>
    </source>
</evidence>
<organism evidence="3 4">
    <name type="scientific">Miscanthus lutarioriparius</name>
    <dbReference type="NCBI Taxonomy" id="422564"/>
    <lineage>
        <taxon>Eukaryota</taxon>
        <taxon>Viridiplantae</taxon>
        <taxon>Streptophyta</taxon>
        <taxon>Embryophyta</taxon>
        <taxon>Tracheophyta</taxon>
        <taxon>Spermatophyta</taxon>
        <taxon>Magnoliopsida</taxon>
        <taxon>Liliopsida</taxon>
        <taxon>Poales</taxon>
        <taxon>Poaceae</taxon>
        <taxon>PACMAD clade</taxon>
        <taxon>Panicoideae</taxon>
        <taxon>Andropogonodae</taxon>
        <taxon>Andropogoneae</taxon>
        <taxon>Saccharinae</taxon>
        <taxon>Miscanthus</taxon>
    </lineage>
</organism>
<feature type="compositionally biased region" description="Low complexity" evidence="1">
    <location>
        <begin position="22"/>
        <end position="32"/>
    </location>
</feature>
<keyword evidence="2" id="KW-0732">Signal</keyword>
<gene>
    <name evidence="3" type="ORF">NCGR_LOCUS45304</name>
</gene>
<feature type="region of interest" description="Disordered" evidence="1">
    <location>
        <begin position="22"/>
        <end position="63"/>
    </location>
</feature>
<dbReference type="Proteomes" id="UP000604825">
    <property type="component" value="Unassembled WGS sequence"/>
</dbReference>